<feature type="compositionally biased region" description="Low complexity" evidence="2">
    <location>
        <begin position="94"/>
        <end position="118"/>
    </location>
</feature>
<name>T1FWP0_HELRO</name>
<feature type="region of interest" description="Disordered" evidence="2">
    <location>
        <begin position="1246"/>
        <end position="1306"/>
    </location>
</feature>
<dbReference type="GO" id="GO:0005654">
    <property type="term" value="C:nucleoplasm"/>
    <property type="evidence" value="ECO:0000318"/>
    <property type="project" value="GO_Central"/>
</dbReference>
<dbReference type="InterPro" id="IPR052068">
    <property type="entry name" value="GW182_domain"/>
</dbReference>
<sequence length="1603" mass="167899">MWSAGVDINKQNVDNSKWGTGLSSSTATDTDLWRPNNSMTSGSGWGSVNQSPVPNAGTEGWSSSLHSQTSNNLSVLPQNDNRLNFGGFQSNNLASTQPSPPAAAQQQQAVAAAGSWSSTAMGPAGAWSRGNPMSNQVASSSSSSSTSNQTLALGGGGGGGPSSWAEAVASKQSSNNSNNGGSTAAANVVNISSSSASNQSTVSSSSAQATSNNNIDSIAQMKKTQEEMIARAINSNEGWGKTVIRQDTAWIIDDPAPAISNESSFKDSHSESEHQTTTALTAKQIITGTAIWENLKTNQKPAEIPTIATTTTTTTLSSSTSSTATSWDPNNKMSSSNIPTALNSSQDVLPQPSTFRPVNLDIKSNVWPSQPTTTANVNLSTSNLNNWGSNILPDAPWTDGSATAPPQVKKDEERSPWGLAGSSEIGSKSTSDLGISCWERPNIPLHRSSSTGSWMEETSNPSLDITGTKAWGEDKSGSQSILNEIDDGTSLWGDKLQHPVDGWRQGSAIMPANKNMNAPSMRKSDSDVFTTSNPPNNPLALKLGGYSVGPLDDLSRPWNQNVPLCRTSESSSSSGSNSTTAWGSLENNNNWMSLLAAQNNNNNTNNNNANNNNNIGVPRLKTPSLSNWTENADWSNRMATSLMKANMRTPSLHDLASSSVSSSSSSSSTSRFNPHHPLPHPLHGGHHPTAGAGAIRPTIDNDGIINNIDNPLDLFNLPNLQSLNLGASINNSANNINNNNNNTNLNSVNNGSNNSNNNNNSSNNISNNMNAVASNLIGHLRGAVNAGANSINNNNNNNNANVNGGNNVNNNNNANAVLNPFVSSLEMNSLQASNPMMAQLQQCNKPPPPIGSQLNNSSSSSMPLTSLLPPQQQQFMHHLLQSVQSAVQLNLIPAQIVNQHTITNSTFITMVQGLLKLHEAYQKLVLQSMQQVPPPTHSTHGGMLQQQRQIESTMNVLQQRIETLKQQILQMAATANISSISSPSTPNLASVLGGPPQQALLPSTAGSRLINQWKVSENNSSSNNSSSISSATNDARKHSSAMPSDASDMSSLASSSGANFSSSSLATWMPTSSSTTSWLESTSGDQKSTITPTTVANLTSATVSSSTTSSSSSSSTNQSSNVNELSAAAIPMLDIEEFVPGKPWQGPGTKNIEDDPYITPGSIINSLSTLKDTSSHKISSSSSSSSSSSLAASTANFTNSINNNNINKNATSLSTVLSLTTASNLSSSMSSSLFFTPPSFGQPVAQPSFPTSKLGNQWNVSDMRIPPPLSSNDLWPSSSSSSASASSFSINSNNNKQTALNNNNSTHNWNNINRSISWASGDRVDVGTSSSMAPLPAGHLPNNWPMSNGPSSWLLIKGIPQLEPTTLQNLCLQNGASSTLPNFFPGQLLACFPRIEDSIKVLRQLNGIRIGANCVKADYITDSDVTLLLSRMHQLTNTNGLGGLGGAVSAALIGGGAGLLGGVMPPSNNSSNGSSSNHNMPPFLNKMPMPGSDGFSFLGMGMRGGGVVHPPTHPPPSLHHHHHQWNQQQPQAGAGLVGNMSAGMIAAGVSGSTSSWSSSISASTNQIGGPSSSSSSSSFWGPTTVVDDHDHNIFLPGDLLGGQ</sequence>
<feature type="region of interest" description="Disordered" evidence="2">
    <location>
        <begin position="310"/>
        <end position="332"/>
    </location>
</feature>
<feature type="compositionally biased region" description="Low complexity" evidence="2">
    <location>
        <begin position="1467"/>
        <end position="1479"/>
    </location>
</feature>
<dbReference type="PANTHER" id="PTHR13020:SF25">
    <property type="entry name" value="PROTEIN GAWKY"/>
    <property type="match status" value="1"/>
</dbReference>
<organism evidence="4 5">
    <name type="scientific">Helobdella robusta</name>
    <name type="common">Californian leech</name>
    <dbReference type="NCBI Taxonomy" id="6412"/>
    <lineage>
        <taxon>Eukaryota</taxon>
        <taxon>Metazoa</taxon>
        <taxon>Spiralia</taxon>
        <taxon>Lophotrochozoa</taxon>
        <taxon>Annelida</taxon>
        <taxon>Clitellata</taxon>
        <taxon>Hirudinea</taxon>
        <taxon>Rhynchobdellida</taxon>
        <taxon>Glossiphoniidae</taxon>
        <taxon>Helobdella</taxon>
    </lineage>
</organism>
<feature type="region of interest" description="Disordered" evidence="2">
    <location>
        <begin position="654"/>
        <end position="695"/>
    </location>
</feature>
<feature type="compositionally biased region" description="Low complexity" evidence="2">
    <location>
        <begin position="167"/>
        <end position="182"/>
    </location>
</feature>
<gene>
    <name evidence="4" type="primary">20213235</name>
    <name evidence="3" type="ORF">HELRODRAFT_195030</name>
</gene>
<dbReference type="EnsemblMetazoa" id="HelroT195030">
    <property type="protein sequence ID" value="HelroP195030"/>
    <property type="gene ID" value="HelroG195030"/>
</dbReference>
<dbReference type="GO" id="GO:0060213">
    <property type="term" value="P:positive regulation of nuclear-transcribed mRNA poly(A) tail shortening"/>
    <property type="evidence" value="ECO:0000318"/>
    <property type="project" value="GO_Central"/>
</dbReference>
<dbReference type="HOGENOM" id="CLU_244190_0_0_1"/>
<feature type="coiled-coil region" evidence="1">
    <location>
        <begin position="947"/>
        <end position="974"/>
    </location>
</feature>
<dbReference type="CTD" id="20213235"/>
<dbReference type="EMBL" id="AMQM01009057">
    <property type="status" value="NOT_ANNOTATED_CDS"/>
    <property type="molecule type" value="Genomic_DNA"/>
</dbReference>
<feature type="region of interest" description="Disordered" evidence="2">
    <location>
        <begin position="393"/>
        <end position="431"/>
    </location>
</feature>
<feature type="compositionally biased region" description="Low complexity" evidence="2">
    <location>
        <begin position="1016"/>
        <end position="1030"/>
    </location>
</feature>
<feature type="compositionally biased region" description="Basic residues" evidence="2">
    <location>
        <begin position="673"/>
        <end position="686"/>
    </location>
</feature>
<feature type="compositionally biased region" description="Polar residues" evidence="2">
    <location>
        <begin position="60"/>
        <end position="93"/>
    </location>
</feature>
<dbReference type="OrthoDB" id="5919166at2759"/>
<dbReference type="GO" id="GO:0035195">
    <property type="term" value="P:miRNA-mediated post-transcriptional gene silencing"/>
    <property type="evidence" value="ECO:0000318"/>
    <property type="project" value="GO_Central"/>
</dbReference>
<feature type="compositionally biased region" description="Low complexity" evidence="2">
    <location>
        <begin position="1270"/>
        <end position="1306"/>
    </location>
</feature>
<dbReference type="GeneID" id="20213235"/>
<feature type="region of interest" description="Disordered" evidence="2">
    <location>
        <begin position="1016"/>
        <end position="1055"/>
    </location>
</feature>
<dbReference type="KEGG" id="hro:HELRODRAFT_195030"/>
<proteinExistence type="predicted"/>
<feature type="region of interest" description="Disordered" evidence="2">
    <location>
        <begin position="1555"/>
        <end position="1580"/>
    </location>
</feature>
<keyword evidence="5" id="KW-1185">Reference proteome</keyword>
<dbReference type="PANTHER" id="PTHR13020">
    <property type="entry name" value="TRINUCLEOTIDE REPEAT-CONTAINING GENE 6"/>
    <property type="match status" value="1"/>
</dbReference>
<dbReference type="GO" id="GO:0000932">
    <property type="term" value="C:P-body"/>
    <property type="evidence" value="ECO:0000318"/>
    <property type="project" value="GO_Central"/>
</dbReference>
<dbReference type="RefSeq" id="XP_009012159.1">
    <property type="nucleotide sequence ID" value="XM_009013911.1"/>
</dbReference>
<reference evidence="5" key="1">
    <citation type="submission" date="2012-12" db="EMBL/GenBank/DDBJ databases">
        <authorList>
            <person name="Hellsten U."/>
            <person name="Grimwood J."/>
            <person name="Chapman J.A."/>
            <person name="Shapiro H."/>
            <person name="Aerts A."/>
            <person name="Otillar R.P."/>
            <person name="Terry A.Y."/>
            <person name="Boore J.L."/>
            <person name="Simakov O."/>
            <person name="Marletaz F."/>
            <person name="Cho S.-J."/>
            <person name="Edsinger-Gonzales E."/>
            <person name="Havlak P."/>
            <person name="Kuo D.-H."/>
            <person name="Larsson T."/>
            <person name="Lv J."/>
            <person name="Arendt D."/>
            <person name="Savage R."/>
            <person name="Osoegawa K."/>
            <person name="de Jong P."/>
            <person name="Lindberg D.R."/>
            <person name="Seaver E.C."/>
            <person name="Weisblat D.A."/>
            <person name="Putnam N.H."/>
            <person name="Grigoriev I.V."/>
            <person name="Rokhsar D.S."/>
        </authorList>
    </citation>
    <scope>NUCLEOTIDE SEQUENCE</scope>
</reference>
<evidence type="ECO:0000256" key="1">
    <source>
        <dbReference type="SAM" id="Coils"/>
    </source>
</evidence>
<feature type="compositionally biased region" description="Polar residues" evidence="2">
    <location>
        <begin position="9"/>
        <end position="53"/>
    </location>
</feature>
<dbReference type="EMBL" id="KB095918">
    <property type="protein sequence ID" value="ESO09757.1"/>
    <property type="molecule type" value="Genomic_DNA"/>
</dbReference>
<feature type="compositionally biased region" description="Low complexity" evidence="2">
    <location>
        <begin position="310"/>
        <end position="326"/>
    </location>
</feature>
<evidence type="ECO:0000313" key="4">
    <source>
        <dbReference type="EnsemblMetazoa" id="HelroP195030"/>
    </source>
</evidence>
<dbReference type="Proteomes" id="UP000015101">
    <property type="component" value="Unassembled WGS sequence"/>
</dbReference>
<evidence type="ECO:0000313" key="5">
    <source>
        <dbReference type="Proteomes" id="UP000015101"/>
    </source>
</evidence>
<dbReference type="InParanoid" id="T1FWP0"/>
<protein>
    <submittedName>
        <fullName evidence="3 4">Uncharacterized protein</fullName>
    </submittedName>
</protein>
<feature type="compositionally biased region" description="Low complexity" evidence="2">
    <location>
        <begin position="1040"/>
        <end position="1055"/>
    </location>
</feature>
<dbReference type="STRING" id="6412.T1FWP0"/>
<feature type="region of interest" description="Disordered" evidence="2">
    <location>
        <begin position="737"/>
        <end position="767"/>
    </location>
</feature>
<feature type="region of interest" description="Disordered" evidence="2">
    <location>
        <begin position="1464"/>
        <end position="1484"/>
    </location>
</feature>
<reference evidence="4" key="3">
    <citation type="submission" date="2015-06" db="UniProtKB">
        <authorList>
            <consortium name="EnsemblMetazoa"/>
        </authorList>
    </citation>
    <scope>IDENTIFICATION</scope>
</reference>
<feature type="region of interest" description="Disordered" evidence="2">
    <location>
        <begin position="562"/>
        <end position="585"/>
    </location>
</feature>
<feature type="compositionally biased region" description="Polar residues" evidence="2">
    <location>
        <begin position="1248"/>
        <end position="1260"/>
    </location>
</feature>
<feature type="region of interest" description="Disordered" evidence="2">
    <location>
        <begin position="1"/>
        <end position="182"/>
    </location>
</feature>
<keyword evidence="1" id="KW-0175">Coiled coil</keyword>
<evidence type="ECO:0000313" key="3">
    <source>
        <dbReference type="EMBL" id="ESO09757.1"/>
    </source>
</evidence>
<reference evidence="3 5" key="2">
    <citation type="journal article" date="2013" name="Nature">
        <title>Insights into bilaterian evolution from three spiralian genomes.</title>
        <authorList>
            <person name="Simakov O."/>
            <person name="Marletaz F."/>
            <person name="Cho S.J."/>
            <person name="Edsinger-Gonzales E."/>
            <person name="Havlak P."/>
            <person name="Hellsten U."/>
            <person name="Kuo D.H."/>
            <person name="Larsson T."/>
            <person name="Lv J."/>
            <person name="Arendt D."/>
            <person name="Savage R."/>
            <person name="Osoegawa K."/>
            <person name="de Jong P."/>
            <person name="Grimwood J."/>
            <person name="Chapman J.A."/>
            <person name="Shapiro H."/>
            <person name="Aerts A."/>
            <person name="Otillar R.P."/>
            <person name="Terry A.Y."/>
            <person name="Boore J.L."/>
            <person name="Grigoriev I.V."/>
            <person name="Lindberg D.R."/>
            <person name="Seaver E.C."/>
            <person name="Weisblat D.A."/>
            <person name="Putnam N.H."/>
            <person name="Rokhsar D.S."/>
        </authorList>
    </citation>
    <scope>NUCLEOTIDE SEQUENCE</scope>
</reference>
<accession>T1FWP0</accession>
<feature type="compositionally biased region" description="Low complexity" evidence="2">
    <location>
        <begin position="134"/>
        <end position="152"/>
    </location>
</feature>
<feature type="compositionally biased region" description="Low complexity" evidence="2">
    <location>
        <begin position="657"/>
        <end position="670"/>
    </location>
</feature>
<evidence type="ECO:0000256" key="2">
    <source>
        <dbReference type="SAM" id="MobiDB-lite"/>
    </source>
</evidence>
<feature type="compositionally biased region" description="Low complexity" evidence="2">
    <location>
        <begin position="567"/>
        <end position="580"/>
    </location>
</feature>